<feature type="region of interest" description="Disordered" evidence="1">
    <location>
        <begin position="33"/>
        <end position="53"/>
    </location>
</feature>
<proteinExistence type="predicted"/>
<evidence type="ECO:0000256" key="1">
    <source>
        <dbReference type="SAM" id="MobiDB-lite"/>
    </source>
</evidence>
<evidence type="ECO:0000313" key="3">
    <source>
        <dbReference type="EMBL" id="KAJ8402593.1"/>
    </source>
</evidence>
<feature type="chain" id="PRO_5042000229" description="CUB domain-containing protein" evidence="2">
    <location>
        <begin position="25"/>
        <end position="126"/>
    </location>
</feature>
<dbReference type="Proteomes" id="UP001221898">
    <property type="component" value="Unassembled WGS sequence"/>
</dbReference>
<keyword evidence="4" id="KW-1185">Reference proteome</keyword>
<comment type="caution">
    <text evidence="3">The sequence shown here is derived from an EMBL/GenBank/DDBJ whole genome shotgun (WGS) entry which is preliminary data.</text>
</comment>
<name>A0AAD7SHG7_9TELE</name>
<evidence type="ECO:0000256" key="2">
    <source>
        <dbReference type="SAM" id="SignalP"/>
    </source>
</evidence>
<gene>
    <name evidence="3" type="ORF">AAFF_G00366760</name>
</gene>
<feature type="signal peptide" evidence="2">
    <location>
        <begin position="1"/>
        <end position="24"/>
    </location>
</feature>
<protein>
    <recommendedName>
        <fullName evidence="5">CUB domain-containing protein</fullName>
    </recommendedName>
</protein>
<dbReference type="AlphaFoldDB" id="A0AAD7SHG7"/>
<feature type="compositionally biased region" description="Low complexity" evidence="1">
    <location>
        <begin position="43"/>
        <end position="53"/>
    </location>
</feature>
<dbReference type="EMBL" id="JAINUG010000063">
    <property type="protein sequence ID" value="KAJ8402593.1"/>
    <property type="molecule type" value="Genomic_DNA"/>
</dbReference>
<dbReference type="InterPro" id="IPR035914">
    <property type="entry name" value="Sperma_CUB_dom_sf"/>
</dbReference>
<evidence type="ECO:0000313" key="4">
    <source>
        <dbReference type="Proteomes" id="UP001221898"/>
    </source>
</evidence>
<organism evidence="3 4">
    <name type="scientific">Aldrovandia affinis</name>
    <dbReference type="NCBI Taxonomy" id="143900"/>
    <lineage>
        <taxon>Eukaryota</taxon>
        <taxon>Metazoa</taxon>
        <taxon>Chordata</taxon>
        <taxon>Craniata</taxon>
        <taxon>Vertebrata</taxon>
        <taxon>Euteleostomi</taxon>
        <taxon>Actinopterygii</taxon>
        <taxon>Neopterygii</taxon>
        <taxon>Teleostei</taxon>
        <taxon>Notacanthiformes</taxon>
        <taxon>Halosauridae</taxon>
        <taxon>Aldrovandia</taxon>
    </lineage>
</organism>
<accession>A0AAD7SHG7</accession>
<dbReference type="SUPFAM" id="SSF49854">
    <property type="entry name" value="Spermadhesin, CUB domain"/>
    <property type="match status" value="1"/>
</dbReference>
<keyword evidence="2" id="KW-0732">Signal</keyword>
<sequence>MVSPVFAVTLFVTFLHLFTGLTFASVELGDNSDGVSMTPDPPQHQSLQTPTSTSQSLRELIHAALFSKDDLGQAPLSAGMMILYPSQPSTGNHSSSNSSLNCMWLLEARKGHRLHLHFERFTLDED</sequence>
<reference evidence="3" key="1">
    <citation type="journal article" date="2023" name="Science">
        <title>Genome structures resolve the early diversification of teleost fishes.</title>
        <authorList>
            <person name="Parey E."/>
            <person name="Louis A."/>
            <person name="Montfort J."/>
            <person name="Bouchez O."/>
            <person name="Roques C."/>
            <person name="Iampietro C."/>
            <person name="Lluch J."/>
            <person name="Castinel A."/>
            <person name="Donnadieu C."/>
            <person name="Desvignes T."/>
            <person name="Floi Bucao C."/>
            <person name="Jouanno E."/>
            <person name="Wen M."/>
            <person name="Mejri S."/>
            <person name="Dirks R."/>
            <person name="Jansen H."/>
            <person name="Henkel C."/>
            <person name="Chen W.J."/>
            <person name="Zahm M."/>
            <person name="Cabau C."/>
            <person name="Klopp C."/>
            <person name="Thompson A.W."/>
            <person name="Robinson-Rechavi M."/>
            <person name="Braasch I."/>
            <person name="Lecointre G."/>
            <person name="Bobe J."/>
            <person name="Postlethwait J.H."/>
            <person name="Berthelot C."/>
            <person name="Roest Crollius H."/>
            <person name="Guiguen Y."/>
        </authorList>
    </citation>
    <scope>NUCLEOTIDE SEQUENCE</scope>
    <source>
        <strain evidence="3">NC1722</strain>
    </source>
</reference>
<evidence type="ECO:0008006" key="5">
    <source>
        <dbReference type="Google" id="ProtNLM"/>
    </source>
</evidence>